<evidence type="ECO:0000256" key="2">
    <source>
        <dbReference type="SAM" id="Phobius"/>
    </source>
</evidence>
<dbReference type="AlphaFoldDB" id="A0A8E2EB88"/>
<accession>A0A8E2EB88</accession>
<proteinExistence type="predicted"/>
<sequence>MATHRPPRSLNHLPPSPPPSPPKYHERHKKHSNDPLFNLSFPPTQPPSPPCSTKEQQPQERESFLTRVIISPLLFISFLISLFLINRRDRLARVNSRPHPSRSSTLISYLSLTAWVDPEPYQDPPGLTWQIDQGNSTPDALRPSAGQEGQVQHGWFLRKKHRAMAKLQLEDAFEMRGRVLAAMVGLALLQVGGVIWGVLRLWNRLRGE</sequence>
<evidence type="ECO:0000313" key="4">
    <source>
        <dbReference type="Proteomes" id="UP000250266"/>
    </source>
</evidence>
<dbReference type="OrthoDB" id="4156595at2759"/>
<feature type="transmembrane region" description="Helical" evidence="2">
    <location>
        <begin position="64"/>
        <end position="85"/>
    </location>
</feature>
<gene>
    <name evidence="3" type="ORF">K432DRAFT_425768</name>
</gene>
<organism evidence="3 4">
    <name type="scientific">Lepidopterella palustris CBS 459.81</name>
    <dbReference type="NCBI Taxonomy" id="1314670"/>
    <lineage>
        <taxon>Eukaryota</taxon>
        <taxon>Fungi</taxon>
        <taxon>Dikarya</taxon>
        <taxon>Ascomycota</taxon>
        <taxon>Pezizomycotina</taxon>
        <taxon>Dothideomycetes</taxon>
        <taxon>Pleosporomycetidae</taxon>
        <taxon>Mytilinidiales</taxon>
        <taxon>Argynnaceae</taxon>
        <taxon>Lepidopterella</taxon>
    </lineage>
</organism>
<evidence type="ECO:0000313" key="3">
    <source>
        <dbReference type="EMBL" id="OCK80428.1"/>
    </source>
</evidence>
<keyword evidence="2" id="KW-0472">Membrane</keyword>
<keyword evidence="2" id="KW-0812">Transmembrane</keyword>
<dbReference type="Proteomes" id="UP000250266">
    <property type="component" value="Unassembled WGS sequence"/>
</dbReference>
<protein>
    <submittedName>
        <fullName evidence="3">Uncharacterized protein</fullName>
    </submittedName>
</protein>
<feature type="region of interest" description="Disordered" evidence="1">
    <location>
        <begin position="1"/>
        <end position="59"/>
    </location>
</feature>
<name>A0A8E2EB88_9PEZI</name>
<feature type="transmembrane region" description="Helical" evidence="2">
    <location>
        <begin position="179"/>
        <end position="199"/>
    </location>
</feature>
<evidence type="ECO:0000256" key="1">
    <source>
        <dbReference type="SAM" id="MobiDB-lite"/>
    </source>
</evidence>
<dbReference type="EMBL" id="KV744960">
    <property type="protein sequence ID" value="OCK80428.1"/>
    <property type="molecule type" value="Genomic_DNA"/>
</dbReference>
<keyword evidence="4" id="KW-1185">Reference proteome</keyword>
<keyword evidence="2" id="KW-1133">Transmembrane helix</keyword>
<reference evidence="3 4" key="1">
    <citation type="journal article" date="2016" name="Nat. Commun.">
        <title>Ectomycorrhizal ecology is imprinted in the genome of the dominant symbiotic fungus Cenococcum geophilum.</title>
        <authorList>
            <consortium name="DOE Joint Genome Institute"/>
            <person name="Peter M."/>
            <person name="Kohler A."/>
            <person name="Ohm R.A."/>
            <person name="Kuo A."/>
            <person name="Krutzmann J."/>
            <person name="Morin E."/>
            <person name="Arend M."/>
            <person name="Barry K.W."/>
            <person name="Binder M."/>
            <person name="Choi C."/>
            <person name="Clum A."/>
            <person name="Copeland A."/>
            <person name="Grisel N."/>
            <person name="Haridas S."/>
            <person name="Kipfer T."/>
            <person name="LaButti K."/>
            <person name="Lindquist E."/>
            <person name="Lipzen A."/>
            <person name="Maire R."/>
            <person name="Meier B."/>
            <person name="Mihaltcheva S."/>
            <person name="Molinier V."/>
            <person name="Murat C."/>
            <person name="Poggeler S."/>
            <person name="Quandt C.A."/>
            <person name="Sperisen C."/>
            <person name="Tritt A."/>
            <person name="Tisserant E."/>
            <person name="Crous P.W."/>
            <person name="Henrissat B."/>
            <person name="Nehls U."/>
            <person name="Egli S."/>
            <person name="Spatafora J.W."/>
            <person name="Grigoriev I.V."/>
            <person name="Martin F.M."/>
        </authorList>
    </citation>
    <scope>NUCLEOTIDE SEQUENCE [LARGE SCALE GENOMIC DNA]</scope>
    <source>
        <strain evidence="3 4">CBS 459.81</strain>
    </source>
</reference>